<dbReference type="InterPro" id="IPR009056">
    <property type="entry name" value="Cyt_c-like_dom"/>
</dbReference>
<evidence type="ECO:0000256" key="1">
    <source>
        <dbReference type="ARBA" id="ARBA00004170"/>
    </source>
</evidence>
<evidence type="ECO:0000256" key="12">
    <source>
        <dbReference type="HAMAP-Rule" id="MF_01378"/>
    </source>
</evidence>
<feature type="binding site" description="axial binding residue" evidence="12">
    <location>
        <position position="118"/>
    </location>
    <ligand>
        <name>heme c</name>
        <dbReference type="ChEBI" id="CHEBI:61717"/>
    </ligand>
    <ligandPart>
        <name>Fe</name>
        <dbReference type="ChEBI" id="CHEBI:18248"/>
    </ligandPart>
</feature>
<evidence type="ECO:0000256" key="4">
    <source>
        <dbReference type="ARBA" id="ARBA00022531"/>
    </source>
</evidence>
<dbReference type="Gene3D" id="1.10.760.10">
    <property type="entry name" value="Cytochrome c-like domain"/>
    <property type="match status" value="1"/>
</dbReference>
<evidence type="ECO:0000256" key="8">
    <source>
        <dbReference type="ARBA" id="ARBA00023004"/>
    </source>
</evidence>
<dbReference type="InterPro" id="IPR036909">
    <property type="entry name" value="Cyt_c-like_dom_sf"/>
</dbReference>
<dbReference type="HAMAP" id="MF_01378">
    <property type="entry name" value="PSII_Cyt550"/>
    <property type="match status" value="1"/>
</dbReference>
<dbReference type="GO" id="GO:0031676">
    <property type="term" value="C:plasma membrane-derived thylakoid membrane"/>
    <property type="evidence" value="ECO:0007669"/>
    <property type="project" value="UniProtKB-SubCell"/>
</dbReference>
<dbReference type="InterPro" id="IPR016003">
    <property type="entry name" value="PsbV_cyt_c550-like"/>
</dbReference>
<evidence type="ECO:0000256" key="3">
    <source>
        <dbReference type="ARBA" id="ARBA00022448"/>
    </source>
</evidence>
<feature type="binding site" description="axial binding residue" evidence="12">
    <location>
        <position position="67"/>
    </location>
    <ligand>
        <name>heme c</name>
        <dbReference type="ChEBI" id="CHEBI:61717"/>
    </ligand>
    <ligandPart>
        <name>Fe</name>
        <dbReference type="ChEBI" id="CHEBI:18248"/>
    </ligandPart>
</feature>
<evidence type="ECO:0000259" key="13">
    <source>
        <dbReference type="PROSITE" id="PS51007"/>
    </source>
</evidence>
<feature type="binding site" description="covalent" evidence="12">
    <location>
        <position position="63"/>
    </location>
    <ligand>
        <name>heme c</name>
        <dbReference type="ChEBI" id="CHEBI:61717"/>
    </ligand>
</feature>
<dbReference type="AlphaFoldDB" id="A0A2T1M3U4"/>
<feature type="domain" description="Cytochrome c" evidence="13">
    <location>
        <begin position="50"/>
        <end position="149"/>
    </location>
</feature>
<dbReference type="NCBIfam" id="TIGR03045">
    <property type="entry name" value="PS_II_C550"/>
    <property type="match status" value="1"/>
</dbReference>
<proteinExistence type="inferred from homology"/>
<comment type="function">
    <text evidence="12">One of the extrinsic, lumenal subunits of photosystem II (PSII). PSII is a light-driven water plastoquinone oxidoreductase, using light energy to abstract electrons from H(2)O, generating a proton gradient subsequently used for ATP formation. The extrinsic proteins stabilize the structure of photosystem II oxygen-evolving complex (OEC), the ion environment of oxygen evolution and protect the OEC against heat-induced inactivation. Low-potential cytochrome c that plays a role in the OEC of PSII.</text>
</comment>
<evidence type="ECO:0000256" key="10">
    <source>
        <dbReference type="ARBA" id="ARBA00023136"/>
    </source>
</evidence>
<comment type="caution">
    <text evidence="14">The sequence shown here is derived from an EMBL/GenBank/DDBJ whole genome shotgun (WGS) entry which is preliminary data.</text>
</comment>
<organism evidence="14 15">
    <name type="scientific">Aphanothece hegewaldii CCALA 016</name>
    <dbReference type="NCBI Taxonomy" id="2107694"/>
    <lineage>
        <taxon>Bacteria</taxon>
        <taxon>Bacillati</taxon>
        <taxon>Cyanobacteriota</taxon>
        <taxon>Cyanophyceae</taxon>
        <taxon>Oscillatoriophycideae</taxon>
        <taxon>Chroococcales</taxon>
        <taxon>Aphanothecaceae</taxon>
        <taxon>Aphanothece</taxon>
    </lineage>
</organism>
<protein>
    <recommendedName>
        <fullName evidence="12">Photosystem II extrinsic protein V</fullName>
        <shortName evidence="12">PsbV</shortName>
    </recommendedName>
    <alternativeName>
        <fullName evidence="12">Cytochrome c-550</fullName>
    </alternativeName>
    <alternativeName>
        <fullName evidence="12">Cytochrome c550</fullName>
    </alternativeName>
    <alternativeName>
        <fullName evidence="12">Low-potential cytochrome c</fullName>
    </alternativeName>
</protein>
<reference evidence="14 15" key="2">
    <citation type="submission" date="2018-03" db="EMBL/GenBank/DDBJ databases">
        <authorList>
            <person name="Keele B.F."/>
        </authorList>
    </citation>
    <scope>NUCLEOTIDE SEQUENCE [LARGE SCALE GENOMIC DNA]</scope>
    <source>
        <strain evidence="14 15">CCALA 016</strain>
    </source>
</reference>
<evidence type="ECO:0000256" key="5">
    <source>
        <dbReference type="ARBA" id="ARBA00022617"/>
    </source>
</evidence>
<name>A0A2T1M3U4_9CHRO</name>
<keyword evidence="3 12" id="KW-0813">Transport</keyword>
<keyword evidence="15" id="KW-1185">Reference proteome</keyword>
<accession>A0A2T1M3U4</accession>
<keyword evidence="4 12" id="KW-0602">Photosynthesis</keyword>
<dbReference type="Proteomes" id="UP000239001">
    <property type="component" value="Unassembled WGS sequence"/>
</dbReference>
<dbReference type="GO" id="GO:0009055">
    <property type="term" value="F:electron transfer activity"/>
    <property type="evidence" value="ECO:0007669"/>
    <property type="project" value="InterPro"/>
</dbReference>
<evidence type="ECO:0000256" key="9">
    <source>
        <dbReference type="ARBA" id="ARBA00023078"/>
    </source>
</evidence>
<keyword evidence="9 12" id="KW-0793">Thylakoid</keyword>
<comment type="subunit">
    <text evidence="12">PSII is composed of 1 copy each of membrane proteins PsbA, PsbB, PsbC, PsbD, PsbE, PsbF, PsbH, PsbI, PsbJ, PsbK, PsbL, PsbM, PsbT, PsbX, PsbY, PsbZ, Psb30/Ycf12, peripheral proteins PsbO, CyanoQ (PsbQ), PsbU, PsbV and a large number of cofactors. It forms dimeric complexes.</text>
</comment>
<dbReference type="GO" id="GO:0022904">
    <property type="term" value="P:respiratory electron transport chain"/>
    <property type="evidence" value="ECO:0007669"/>
    <property type="project" value="InterPro"/>
</dbReference>
<reference evidence="14 15" key="1">
    <citation type="submission" date="2018-03" db="EMBL/GenBank/DDBJ databases">
        <title>The ancient ancestry and fast evolution of plastids.</title>
        <authorList>
            <person name="Moore K.R."/>
            <person name="Magnabosco C."/>
            <person name="Momper L."/>
            <person name="Gold D.A."/>
            <person name="Bosak T."/>
            <person name="Fournier G.P."/>
        </authorList>
    </citation>
    <scope>NUCLEOTIDE SEQUENCE [LARGE SCALE GENOMIC DNA]</scope>
    <source>
        <strain evidence="14 15">CCALA 016</strain>
    </source>
</reference>
<evidence type="ECO:0000256" key="2">
    <source>
        <dbReference type="ARBA" id="ARBA00010433"/>
    </source>
</evidence>
<dbReference type="GO" id="GO:0009523">
    <property type="term" value="C:photosystem II"/>
    <property type="evidence" value="ECO:0007669"/>
    <property type="project" value="UniProtKB-KW"/>
</dbReference>
<comment type="cofactor">
    <cofactor evidence="12">
        <name>heme c</name>
        <dbReference type="ChEBI" id="CHEBI:61717"/>
    </cofactor>
    <text evidence="12">Binds 1 heme c group covalently per subunit.</text>
</comment>
<dbReference type="InterPro" id="IPR029490">
    <property type="entry name" value="Cytochrom_C550"/>
</dbReference>
<dbReference type="GO" id="GO:0005506">
    <property type="term" value="F:iron ion binding"/>
    <property type="evidence" value="ECO:0007669"/>
    <property type="project" value="InterPro"/>
</dbReference>
<dbReference type="EMBL" id="PXOH01000001">
    <property type="protein sequence ID" value="PSF39514.1"/>
    <property type="molecule type" value="Genomic_DNA"/>
</dbReference>
<dbReference type="RefSeq" id="WP_106455134.1">
    <property type="nucleotide sequence ID" value="NZ_PXOH01000001.1"/>
</dbReference>
<dbReference type="PROSITE" id="PS51007">
    <property type="entry name" value="CYTC"/>
    <property type="match status" value="1"/>
</dbReference>
<dbReference type="Pfam" id="PF14495">
    <property type="entry name" value="Cytochrom_C550"/>
    <property type="match status" value="1"/>
</dbReference>
<dbReference type="OrthoDB" id="486949at2"/>
<feature type="binding site" description="covalent" evidence="12">
    <location>
        <position position="66"/>
    </location>
    <ligand>
        <name>heme c</name>
        <dbReference type="ChEBI" id="CHEBI:61717"/>
    </ligand>
</feature>
<keyword evidence="11 12" id="KW-0604">Photosystem II</keyword>
<evidence type="ECO:0000313" key="14">
    <source>
        <dbReference type="EMBL" id="PSF39514.1"/>
    </source>
</evidence>
<comment type="subcellular location">
    <subcellularLocation>
        <location evidence="12">Cellular thylakoid membrane</location>
        <topology evidence="12">Peripheral membrane protein</topology>
        <orientation evidence="12">Lumenal side</orientation>
    </subcellularLocation>
    <subcellularLocation>
        <location evidence="1">Membrane</location>
        <topology evidence="1">Peripheral membrane protein</topology>
    </subcellularLocation>
    <text evidence="12">Associated with photosystem II at the lumenal side of the thylakoid membrane.</text>
</comment>
<evidence type="ECO:0000313" key="15">
    <source>
        <dbReference type="Proteomes" id="UP000239001"/>
    </source>
</evidence>
<evidence type="ECO:0000256" key="11">
    <source>
        <dbReference type="ARBA" id="ARBA00023276"/>
    </source>
</evidence>
<comment type="similarity">
    <text evidence="2 12">Belongs to the cytochrome c family. PsbV subfamily.</text>
</comment>
<dbReference type="GO" id="GO:0019684">
    <property type="term" value="P:photosynthesis, light reaction"/>
    <property type="evidence" value="ECO:0007669"/>
    <property type="project" value="UniProtKB-UniRule"/>
</dbReference>
<keyword evidence="5 12" id="KW-0349">Heme</keyword>
<keyword evidence="7 12" id="KW-0249">Electron transport</keyword>
<keyword evidence="6 12" id="KW-0479">Metal-binding</keyword>
<gene>
    <name evidence="12" type="primary">psbV</name>
    <name evidence="14" type="ORF">C7H19_01620</name>
</gene>
<keyword evidence="10 12" id="KW-0472">Membrane</keyword>
<sequence>MVKRFFWVAIATVFFIFQFQISSASALELDSDTRTITLNEGGESVTLSSQQVVSGQQLFNSSCTKCHLQGKTKTNNNVSLGLSDMAGAEPPRTNVLALVDYLKHPTSYDGEKDLSEEHPNVTRTDLYPELRNLTEDDLFDVASYMLIAPKLDERWGGTIYF</sequence>
<evidence type="ECO:0000256" key="6">
    <source>
        <dbReference type="ARBA" id="ARBA00022723"/>
    </source>
</evidence>
<keyword evidence="8 12" id="KW-0408">Iron</keyword>
<dbReference type="InterPro" id="IPR017851">
    <property type="entry name" value="PsbV_cyt_c550"/>
</dbReference>
<dbReference type="GO" id="GO:0020037">
    <property type="term" value="F:heme binding"/>
    <property type="evidence" value="ECO:0007669"/>
    <property type="project" value="InterPro"/>
</dbReference>
<evidence type="ECO:0000256" key="7">
    <source>
        <dbReference type="ARBA" id="ARBA00022982"/>
    </source>
</evidence>
<dbReference type="PIRSF" id="PIRSF005890">
    <property type="entry name" value="Phot_II_cyt_c550"/>
    <property type="match status" value="1"/>
</dbReference>
<dbReference type="SUPFAM" id="SSF46626">
    <property type="entry name" value="Cytochrome c"/>
    <property type="match status" value="1"/>
</dbReference>